<dbReference type="Proteomes" id="UP001185068">
    <property type="component" value="Unassembled WGS sequence"/>
</dbReference>
<dbReference type="AlphaFoldDB" id="A0AAE4DWP0"/>
<feature type="domain" description="Immunity protein 43" evidence="1">
    <location>
        <begin position="18"/>
        <end position="218"/>
    </location>
</feature>
<protein>
    <submittedName>
        <fullName evidence="2">Imm43 family immunity protein</fullName>
    </submittedName>
</protein>
<evidence type="ECO:0000259" key="1">
    <source>
        <dbReference type="Pfam" id="PF15570"/>
    </source>
</evidence>
<sequence>MFPQKNQGNELMSYYVIMNDFESSLMPRNLQGMVDERLQVNENWEIEGSAFPFPYRITDDACPDHIYLLCNKNVGALKFDYYKKDFGHLMDKSLFSIFENYKHNVFFGRDITPVSIGNGQVLRDDFKYAYFPGGDVIDKDKSILEEDKFGDTIPFKIEFKDDALENDILSLNDTLLGGFIIVKQEVKEVIDSKGFRGLKLVPLENALDVFCEDYFYEIHSNRKRKGNKLP</sequence>
<reference evidence="2" key="1">
    <citation type="submission" date="2022-11" db="EMBL/GenBank/DDBJ databases">
        <title>blaNDM-1 and qnrB1 co-producing ST413 Enterobacter.</title>
        <authorList>
            <person name="Halder G."/>
            <person name="Chaudhuri B."/>
            <person name="Dutta S."/>
        </authorList>
    </citation>
    <scope>NUCLEOTIDE SEQUENCE</scope>
    <source>
        <strain evidence="2">PEER684</strain>
    </source>
</reference>
<dbReference type="InterPro" id="IPR029079">
    <property type="entry name" value="Imm43"/>
</dbReference>
<organism evidence="2 3">
    <name type="scientific">Enterobacter sichuanensis</name>
    <dbReference type="NCBI Taxonomy" id="2071710"/>
    <lineage>
        <taxon>Bacteria</taxon>
        <taxon>Pseudomonadati</taxon>
        <taxon>Pseudomonadota</taxon>
        <taxon>Gammaproteobacteria</taxon>
        <taxon>Enterobacterales</taxon>
        <taxon>Enterobacteriaceae</taxon>
        <taxon>Enterobacter</taxon>
        <taxon>Enterobacter cloacae complex</taxon>
    </lineage>
</organism>
<dbReference type="EMBL" id="JALLIR010000001">
    <property type="protein sequence ID" value="MDR9946457.1"/>
    <property type="molecule type" value="Genomic_DNA"/>
</dbReference>
<gene>
    <name evidence="2" type="ORF">MX989_10240</name>
</gene>
<dbReference type="RefSeq" id="WP_229293898.1">
    <property type="nucleotide sequence ID" value="NZ_JALLIR010000001.1"/>
</dbReference>
<comment type="caution">
    <text evidence="2">The sequence shown here is derived from an EMBL/GenBank/DDBJ whole genome shotgun (WGS) entry which is preliminary data.</text>
</comment>
<name>A0AAE4DWP0_9ENTR</name>
<evidence type="ECO:0000313" key="2">
    <source>
        <dbReference type="EMBL" id="MDR9946457.1"/>
    </source>
</evidence>
<evidence type="ECO:0000313" key="3">
    <source>
        <dbReference type="Proteomes" id="UP001185068"/>
    </source>
</evidence>
<accession>A0AAE4DWP0</accession>
<proteinExistence type="predicted"/>
<dbReference type="Pfam" id="PF15570">
    <property type="entry name" value="Imm43"/>
    <property type="match status" value="1"/>
</dbReference>